<dbReference type="SUPFAM" id="SSF52540">
    <property type="entry name" value="P-loop containing nucleoside triphosphate hydrolases"/>
    <property type="match status" value="1"/>
</dbReference>
<feature type="domain" description="Helicase HerA central" evidence="1">
    <location>
        <begin position="372"/>
        <end position="448"/>
    </location>
</feature>
<comment type="caution">
    <text evidence="3">The sequence shown here is derived from an EMBL/GenBank/DDBJ whole genome shotgun (WGS) entry which is preliminary data.</text>
</comment>
<dbReference type="CDD" id="cd01127">
    <property type="entry name" value="TrwB_TraG_TraD_VirD4"/>
    <property type="match status" value="1"/>
</dbReference>
<evidence type="ECO:0008006" key="5">
    <source>
        <dbReference type="Google" id="ProtNLM"/>
    </source>
</evidence>
<evidence type="ECO:0000259" key="2">
    <source>
        <dbReference type="Pfam" id="PF26449"/>
    </source>
</evidence>
<dbReference type="Proteomes" id="UP000177942">
    <property type="component" value="Unassembled WGS sequence"/>
</dbReference>
<dbReference type="InterPro" id="IPR027417">
    <property type="entry name" value="P-loop_NTPase"/>
</dbReference>
<evidence type="ECO:0000259" key="1">
    <source>
        <dbReference type="Pfam" id="PF01935"/>
    </source>
</evidence>
<dbReference type="Gene3D" id="3.40.50.300">
    <property type="entry name" value="P-loop containing nucleotide triphosphate hydrolases"/>
    <property type="match status" value="2"/>
</dbReference>
<dbReference type="PANTHER" id="PTHR30121:SF11">
    <property type="entry name" value="AAA+ ATPASE DOMAIN-CONTAINING PROTEIN"/>
    <property type="match status" value="1"/>
</dbReference>
<proteinExistence type="predicted"/>
<gene>
    <name evidence="3" type="ORF">A3A16_01390</name>
</gene>
<sequence length="782" mass="88015">MTPLIAGYIFLALILLFLGILFLKRLAARRSILRSLRLKLLSVRLPQKFESVEKKEALSEINFSSQLFGILANLKLPFAMEVAVHSVGEDIHFYLAVPEESVQFVMRQIQGFWSDAQVEKAEDYTIFNPQGAADGVFLKQKSNYALPIKTYSEAGIDTFSPILSNFSKLESAGEGMAIQVLVRPAPTSVKKTVSDLIYRLKKGERLSDILERKFALPPLIGETKKKEKEEKEIKVVDEESVKLLEQKISKPIFSVNFRLITSAETSDRAQMLLDGLAGSFSQFSAPLRNELGIVRPRNMRKFLFKFVFREFDDDKTITLNADELASLFHLPTATTEVPKIKWIKAKEAPPPTNLSAKGVLIGESVFRGESKPVFISDDDRRRHVYLIGQTGTGKSNLLINMAVNDIENGKGAAVIDPHGDLIDSILTLTPKSRHKDVIIFDPGDINRPLGLNMLEYDPNRPEQKTFIVNEMQSIFNKLFVAETMGPMFEQYMRNALLLLMDNPEENSTLIEVPRVFTDSEFRRRLLQKTKNPTVVDFWEKEAVKAGGEASLANMTPYITSKFNNFIANDYVRPIIGQPKSAFNFRVAMDEGKILLVNLSKGRIGDINAGLLGMIVVGKLLMAALSRVDIPQEKRRDFNLYIDEFQNFTTESIATILSEARKYRLNLVMAHQFIAQLAEKIRDAVFGNVGSIVAFRVGPDDAEFLVKEFEPIFSKNDLINIDNFNAYVKLLIGGQTSKSFNIRTLPAKAGEIAAREQLKGLSRQVYGRNREEVEIDILGRLRG</sequence>
<dbReference type="STRING" id="1798407.A3A16_01390"/>
<accession>A0A1G1ZQJ6</accession>
<dbReference type="InterPro" id="IPR058441">
    <property type="entry name" value="DUF8128"/>
</dbReference>
<name>A0A1G1ZQJ6_9BACT</name>
<evidence type="ECO:0000313" key="3">
    <source>
        <dbReference type="EMBL" id="OGY66020.1"/>
    </source>
</evidence>
<protein>
    <recommendedName>
        <fullName evidence="5">Type IV secretion system coupling protein TraD DNA-binding domain-containing protein</fullName>
    </recommendedName>
</protein>
<evidence type="ECO:0000313" key="4">
    <source>
        <dbReference type="Proteomes" id="UP000177942"/>
    </source>
</evidence>
<reference evidence="3 4" key="1">
    <citation type="journal article" date="2016" name="Nat. Commun.">
        <title>Thousands of microbial genomes shed light on interconnected biogeochemical processes in an aquifer system.</title>
        <authorList>
            <person name="Anantharaman K."/>
            <person name="Brown C.T."/>
            <person name="Hug L.A."/>
            <person name="Sharon I."/>
            <person name="Castelle C.J."/>
            <person name="Probst A.J."/>
            <person name="Thomas B.C."/>
            <person name="Singh A."/>
            <person name="Wilkins M.J."/>
            <person name="Karaoz U."/>
            <person name="Brodie E.L."/>
            <person name="Williams K.H."/>
            <person name="Hubbard S.S."/>
            <person name="Banfield J.F."/>
        </authorList>
    </citation>
    <scope>NUCLEOTIDE SEQUENCE [LARGE SCALE GENOMIC DNA]</scope>
</reference>
<dbReference type="InterPro" id="IPR002789">
    <property type="entry name" value="HerA_central"/>
</dbReference>
<organism evidence="3 4">
    <name type="scientific">Candidatus Harrisonbacteria bacterium RIFCSPLOWO2_01_FULL_44_18</name>
    <dbReference type="NCBI Taxonomy" id="1798407"/>
    <lineage>
        <taxon>Bacteria</taxon>
        <taxon>Candidatus Harrisoniibacteriota</taxon>
    </lineage>
</organism>
<dbReference type="Pfam" id="PF01935">
    <property type="entry name" value="DUF87"/>
    <property type="match status" value="1"/>
</dbReference>
<dbReference type="InterPro" id="IPR051162">
    <property type="entry name" value="T4SS_component"/>
</dbReference>
<dbReference type="Pfam" id="PF26449">
    <property type="entry name" value="DUF8128"/>
    <property type="match status" value="1"/>
</dbReference>
<dbReference type="EMBL" id="MHJJ01000005">
    <property type="protein sequence ID" value="OGY66020.1"/>
    <property type="molecule type" value="Genomic_DNA"/>
</dbReference>
<feature type="domain" description="DUF8128" evidence="2">
    <location>
        <begin position="87"/>
        <end position="342"/>
    </location>
</feature>
<dbReference type="AlphaFoldDB" id="A0A1G1ZQJ6"/>
<dbReference type="PANTHER" id="PTHR30121">
    <property type="entry name" value="UNCHARACTERIZED PROTEIN YJGR-RELATED"/>
    <property type="match status" value="1"/>
</dbReference>